<feature type="transmembrane region" description="Helical" evidence="1">
    <location>
        <begin position="89"/>
        <end position="111"/>
    </location>
</feature>
<evidence type="ECO:0000313" key="2">
    <source>
        <dbReference type="EMBL" id="NYG08448.1"/>
    </source>
</evidence>
<comment type="caution">
    <text evidence="2">The sequence shown here is derived from an EMBL/GenBank/DDBJ whole genome shotgun (WGS) entry which is preliminary data.</text>
</comment>
<accession>A0A852WHI6</accession>
<keyword evidence="1" id="KW-1133">Transmembrane helix</keyword>
<keyword evidence="1" id="KW-0472">Membrane</keyword>
<dbReference type="Proteomes" id="UP000573599">
    <property type="component" value="Unassembled WGS sequence"/>
</dbReference>
<keyword evidence="1" id="KW-0812">Transmembrane</keyword>
<sequence length="122" mass="12904">MDRVRGRVVRVVTVLLAVASVPGWCVAVFFVGWFWAGARHGQTCDRVHQAWCTPGYGMPQYVVVAVLVSLSSLAVLAAVVLGRGRRRTWVGLSVGASVAAFLVVAAAQPALGGVVPGWWFAA</sequence>
<evidence type="ECO:0000256" key="1">
    <source>
        <dbReference type="SAM" id="Phobius"/>
    </source>
</evidence>
<evidence type="ECO:0000313" key="3">
    <source>
        <dbReference type="Proteomes" id="UP000573599"/>
    </source>
</evidence>
<feature type="transmembrane region" description="Helical" evidence="1">
    <location>
        <begin position="61"/>
        <end position="82"/>
    </location>
</feature>
<reference evidence="2 3" key="1">
    <citation type="submission" date="2020-07" db="EMBL/GenBank/DDBJ databases">
        <title>Sequencing the genomes of 1000 actinobacteria strains.</title>
        <authorList>
            <person name="Klenk H.-P."/>
        </authorList>
    </citation>
    <scope>NUCLEOTIDE SEQUENCE [LARGE SCALE GENOMIC DNA]</scope>
    <source>
        <strain evidence="2 3">DSM 23987</strain>
    </source>
</reference>
<dbReference type="EMBL" id="JACCAB010000001">
    <property type="protein sequence ID" value="NYG08448.1"/>
    <property type="molecule type" value="Genomic_DNA"/>
</dbReference>
<dbReference type="AlphaFoldDB" id="A0A852WHI6"/>
<name>A0A852WHI6_9MICO</name>
<protein>
    <submittedName>
        <fullName evidence="2">Uncharacterized protein</fullName>
    </submittedName>
</protein>
<organism evidence="2 3">
    <name type="scientific">Pedococcus badiiscoriae</name>
    <dbReference type="NCBI Taxonomy" id="642776"/>
    <lineage>
        <taxon>Bacteria</taxon>
        <taxon>Bacillati</taxon>
        <taxon>Actinomycetota</taxon>
        <taxon>Actinomycetes</taxon>
        <taxon>Micrococcales</taxon>
        <taxon>Intrasporangiaceae</taxon>
        <taxon>Pedococcus</taxon>
    </lineage>
</organism>
<dbReference type="RefSeq" id="WP_179422881.1">
    <property type="nucleotide sequence ID" value="NZ_JACCAB010000001.1"/>
</dbReference>
<proteinExistence type="predicted"/>
<feature type="transmembrane region" description="Helical" evidence="1">
    <location>
        <begin position="12"/>
        <end position="36"/>
    </location>
</feature>
<gene>
    <name evidence="2" type="ORF">BJ986_002935</name>
</gene>
<keyword evidence="3" id="KW-1185">Reference proteome</keyword>